<dbReference type="Gene3D" id="3.30.565.60">
    <property type="match status" value="1"/>
</dbReference>
<gene>
    <name evidence="2" type="ORF">SAMN02745111_00724</name>
</gene>
<dbReference type="InterPro" id="IPR036390">
    <property type="entry name" value="WH_DNA-bd_sf"/>
</dbReference>
<dbReference type="PANTHER" id="PTHR30595:SF6">
    <property type="entry name" value="SCHLAFEN ALBA-2 DOMAIN-CONTAINING PROTEIN"/>
    <property type="match status" value="1"/>
</dbReference>
<keyword evidence="2" id="KW-0067">ATP-binding</keyword>
<dbReference type="InterPro" id="IPR007421">
    <property type="entry name" value="Schlafen_AlbA_2_dom"/>
</dbReference>
<keyword evidence="3" id="KW-1185">Reference proteome</keyword>
<accession>A0A1T4VDA4</accession>
<keyword evidence="2" id="KW-0547">Nucleotide-binding</keyword>
<dbReference type="STRING" id="39495.SAMN02745111_00724"/>
<organism evidence="2 3">
    <name type="scientific">Eubacterium uniforme</name>
    <dbReference type="NCBI Taxonomy" id="39495"/>
    <lineage>
        <taxon>Bacteria</taxon>
        <taxon>Bacillati</taxon>
        <taxon>Bacillota</taxon>
        <taxon>Clostridia</taxon>
        <taxon>Eubacteriales</taxon>
        <taxon>Eubacteriaceae</taxon>
        <taxon>Eubacterium</taxon>
    </lineage>
</organism>
<dbReference type="Pfam" id="PF04326">
    <property type="entry name" value="SLFN_AlbA_2"/>
    <property type="match status" value="1"/>
</dbReference>
<keyword evidence="2" id="KW-0347">Helicase</keyword>
<dbReference type="Gene3D" id="3.30.950.30">
    <property type="entry name" value="Schlafen, AAA domain"/>
    <property type="match status" value="1"/>
</dbReference>
<protein>
    <submittedName>
        <fullName evidence="2">ATP-dependent DNA helicase RecG</fullName>
    </submittedName>
</protein>
<name>A0A1T4VDA4_9FIRM</name>
<dbReference type="InterPro" id="IPR038461">
    <property type="entry name" value="Schlafen_AlbA_2_dom_sf"/>
</dbReference>
<dbReference type="EMBL" id="FUXZ01000004">
    <property type="protein sequence ID" value="SKA62907.1"/>
    <property type="molecule type" value="Genomic_DNA"/>
</dbReference>
<reference evidence="2 3" key="1">
    <citation type="submission" date="2017-02" db="EMBL/GenBank/DDBJ databases">
        <authorList>
            <person name="Peterson S.W."/>
        </authorList>
    </citation>
    <scope>NUCLEOTIDE SEQUENCE [LARGE SCALE GENOMIC DNA]</scope>
    <source>
        <strain evidence="2 3">ATCC 35992</strain>
    </source>
</reference>
<dbReference type="AlphaFoldDB" id="A0A1T4VDA4"/>
<keyword evidence="2" id="KW-0378">Hydrolase</keyword>
<evidence type="ECO:0000259" key="1">
    <source>
        <dbReference type="Pfam" id="PF04326"/>
    </source>
</evidence>
<dbReference type="InterPro" id="IPR038475">
    <property type="entry name" value="RecG_C_sf"/>
</dbReference>
<dbReference type="SUPFAM" id="SSF46785">
    <property type="entry name" value="Winged helix' DNA-binding domain"/>
    <property type="match status" value="1"/>
</dbReference>
<dbReference type="PANTHER" id="PTHR30595">
    <property type="entry name" value="GLPR-RELATED TRANSCRIPTIONAL REPRESSOR"/>
    <property type="match status" value="1"/>
</dbReference>
<feature type="domain" description="Schlafen AlbA-2" evidence="1">
    <location>
        <begin position="14"/>
        <end position="134"/>
    </location>
</feature>
<sequence>MTKEFMDKLLDSGEGYTIEYKENTNELSKSVFETVCAFSNRYGGHILLGVKEIERDGHKVGEVVGVDKDKIYDMKRNFIDVVNNTNKFNPTLYLELEEFNYDEKTILWTYVPATSQLCFCNKKVYDRNGDADQNVTSKTIRMGEIISRKSADYYESRVLPYVEESDLKMELMDKVRKFAQANNSVHPWKTMSDMDIMRSAGLYVENKNTGERGFTLAAVLLLGKPEVIKSCMPYYRVDAIYRVENVDRYDDRLIIEDNLIEAYDKLIEFCIKHMDDRFVLDKDLRVDARSWIVREVVANLLIHRDYSNAYPARLVIEKSMLWTENWSKSRFNGKLDFNTYVPYPKNPLIANFFVNIGRADTLGSGFRNLNKYTKLYSNSEPELVEGDVFKTKIPLIKTTYSDYLSEKNMRYDYLSEVDIPEYRNNQKISREMFESIYKKYSYNKTVISNMDKIFKEIDEGQVFGSSDIVSILGCARSTAAELLRRLREMGVVVEVKGQGKGKCRFVYVGEVR</sequence>
<evidence type="ECO:0000313" key="2">
    <source>
        <dbReference type="EMBL" id="SKA62907.1"/>
    </source>
</evidence>
<evidence type="ECO:0000313" key="3">
    <source>
        <dbReference type="Proteomes" id="UP000190814"/>
    </source>
</evidence>
<dbReference type="GO" id="GO:0004386">
    <property type="term" value="F:helicase activity"/>
    <property type="evidence" value="ECO:0007669"/>
    <property type="project" value="UniProtKB-KW"/>
</dbReference>
<proteinExistence type="predicted"/>
<dbReference type="Proteomes" id="UP000190814">
    <property type="component" value="Unassembled WGS sequence"/>
</dbReference>